<gene>
    <name evidence="12" type="primary">pelF</name>
    <name evidence="12" type="ORF">CTRI78_v011602</name>
</gene>
<protein>
    <recommendedName>
        <fullName evidence="8">pectin lyase</fullName>
        <ecNumber evidence="8">4.2.2.10</ecNumber>
    </recommendedName>
</protein>
<keyword evidence="13" id="KW-1185">Reference proteome</keyword>
<dbReference type="AlphaFoldDB" id="A0A4R8QEB0"/>
<evidence type="ECO:0000313" key="12">
    <source>
        <dbReference type="EMBL" id="TDZ34344.1"/>
    </source>
</evidence>
<evidence type="ECO:0000256" key="1">
    <source>
        <dbReference type="ARBA" id="ARBA00010980"/>
    </source>
</evidence>
<proteinExistence type="inferred from homology"/>
<keyword evidence="9" id="KW-0624">Polysaccharide degradation</keyword>
<dbReference type="Proteomes" id="UP000295703">
    <property type="component" value="Unassembled WGS sequence"/>
</dbReference>
<comment type="catalytic activity">
    <reaction evidence="6">
        <text>Eliminative cleavage of (1-&gt;4)-alpha-D-galacturonan methyl ester to give oligosaccharides with 4-deoxy-6-O-methyl-alpha-D-galact-4-enuronosyl groups at their non-reducing ends.</text>
        <dbReference type="EC" id="4.2.2.10"/>
    </reaction>
</comment>
<dbReference type="InterPro" id="IPR045032">
    <property type="entry name" value="PEL"/>
</dbReference>
<dbReference type="PANTHER" id="PTHR31683">
    <property type="entry name" value="PECTATE LYASE 18-RELATED"/>
    <property type="match status" value="1"/>
</dbReference>
<organism evidence="12 13">
    <name type="scientific">Colletotrichum trifolii</name>
    <dbReference type="NCBI Taxonomy" id="5466"/>
    <lineage>
        <taxon>Eukaryota</taxon>
        <taxon>Fungi</taxon>
        <taxon>Dikarya</taxon>
        <taxon>Ascomycota</taxon>
        <taxon>Pezizomycotina</taxon>
        <taxon>Sordariomycetes</taxon>
        <taxon>Hypocreomycetidae</taxon>
        <taxon>Glomerellales</taxon>
        <taxon>Glomerellaceae</taxon>
        <taxon>Colletotrichum</taxon>
        <taxon>Colletotrichum orbiculare species complex</taxon>
    </lineage>
</organism>
<name>A0A4R8QEB0_COLTR</name>
<dbReference type="PANTHER" id="PTHR31683:SF67">
    <property type="entry name" value="PECTIN LYASE F-RELATED"/>
    <property type="match status" value="1"/>
</dbReference>
<dbReference type="InterPro" id="IPR002022">
    <property type="entry name" value="Pec_lyase"/>
</dbReference>
<dbReference type="Gene3D" id="2.160.20.10">
    <property type="entry name" value="Single-stranded right-handed beta-helix, Pectin lyase-like"/>
    <property type="match status" value="1"/>
</dbReference>
<reference evidence="12 13" key="1">
    <citation type="submission" date="2018-12" db="EMBL/GenBank/DDBJ databases">
        <title>Genome sequence and assembly of Colletotrichum trifolii.</title>
        <authorList>
            <person name="Gan P."/>
            <person name="Shirasu K."/>
        </authorList>
    </citation>
    <scope>NUCLEOTIDE SEQUENCE [LARGE SCALE GENOMIC DNA]</scope>
    <source>
        <strain evidence="12 13">543-2</strain>
    </source>
</reference>
<dbReference type="GO" id="GO:0000272">
    <property type="term" value="P:polysaccharide catabolic process"/>
    <property type="evidence" value="ECO:0007669"/>
    <property type="project" value="UniProtKB-KW"/>
</dbReference>
<dbReference type="GO" id="GO:0030570">
    <property type="term" value="F:pectate lyase activity"/>
    <property type="evidence" value="ECO:0007669"/>
    <property type="project" value="InterPro"/>
</dbReference>
<evidence type="ECO:0000256" key="4">
    <source>
        <dbReference type="ARBA" id="ARBA00023180"/>
    </source>
</evidence>
<evidence type="ECO:0000256" key="7">
    <source>
        <dbReference type="ARBA" id="ARBA00037631"/>
    </source>
</evidence>
<comment type="function">
    <text evidence="7">Pectinolytic enzymes consist of four classes of enzymes: pectin lyase, polygalacturonase, pectin methylesterase and rhamnogalacturonase. Among pectinolytic enzymes, pectin lyase is the most important in depolymerization of pectin, since it cleaves internal glycosidic bonds of highly methylated pectins.</text>
</comment>
<evidence type="ECO:0000256" key="10">
    <source>
        <dbReference type="SAM" id="SignalP"/>
    </source>
</evidence>
<dbReference type="SMART" id="SM00656">
    <property type="entry name" value="Amb_all"/>
    <property type="match status" value="1"/>
</dbReference>
<feature type="chain" id="PRO_5020697508" description="pectin lyase" evidence="10">
    <location>
        <begin position="19"/>
        <end position="392"/>
    </location>
</feature>
<keyword evidence="5 9" id="KW-0456">Lyase</keyword>
<keyword evidence="9" id="KW-0964">Secreted</keyword>
<evidence type="ECO:0000256" key="8">
    <source>
        <dbReference type="ARBA" id="ARBA00039082"/>
    </source>
</evidence>
<evidence type="ECO:0000256" key="5">
    <source>
        <dbReference type="ARBA" id="ARBA00023239"/>
    </source>
</evidence>
<dbReference type="STRING" id="5466.A0A4R8QEB0"/>
<keyword evidence="2 10" id="KW-0732">Signal</keyword>
<dbReference type="Pfam" id="PF00544">
    <property type="entry name" value="Pectate_lyase_4"/>
    <property type="match status" value="1"/>
</dbReference>
<evidence type="ECO:0000256" key="2">
    <source>
        <dbReference type="ARBA" id="ARBA00022729"/>
    </source>
</evidence>
<keyword evidence="9" id="KW-0119">Carbohydrate metabolism</keyword>
<dbReference type="InterPro" id="IPR011050">
    <property type="entry name" value="Pectin_lyase_fold/virulence"/>
</dbReference>
<accession>A0A4R8QEB0</accession>
<dbReference type="EMBL" id="RYZW01000388">
    <property type="protein sequence ID" value="TDZ34344.1"/>
    <property type="molecule type" value="Genomic_DNA"/>
</dbReference>
<comment type="subcellular location">
    <subcellularLocation>
        <location evidence="9">Secreted</location>
    </subcellularLocation>
</comment>
<evidence type="ECO:0000256" key="6">
    <source>
        <dbReference type="ARBA" id="ARBA00036818"/>
    </source>
</evidence>
<evidence type="ECO:0000256" key="3">
    <source>
        <dbReference type="ARBA" id="ARBA00023157"/>
    </source>
</evidence>
<evidence type="ECO:0000259" key="11">
    <source>
        <dbReference type="SMART" id="SM00656"/>
    </source>
</evidence>
<feature type="domain" description="Pectate lyase" evidence="11">
    <location>
        <begin position="98"/>
        <end position="309"/>
    </location>
</feature>
<dbReference type="GO" id="GO:0005576">
    <property type="term" value="C:extracellular region"/>
    <property type="evidence" value="ECO:0007669"/>
    <property type="project" value="UniProtKB-SubCell"/>
</dbReference>
<dbReference type="GO" id="GO:0047490">
    <property type="term" value="F:pectin lyase activity"/>
    <property type="evidence" value="ECO:0007669"/>
    <property type="project" value="UniProtKB-EC"/>
</dbReference>
<sequence length="392" mass="40905">MHFSTILSAALVPALIAAQVKSTAYGVAKVPALIAAQVKGTAYGFAKGVTGGGNITAAAPKDIKDPRVILIDKTFDFTGTEGSATAAGCTKTTCPMTQGGQDYIGKLSCNGNNMVATQITYDKAGATNLKVGSNKSIVGVGSKGVIQGKGLVIPKTSKNVIIQNIHITNINAKDVWGGDALQLEGADGVWVDHCKFSQVGRMFVVSHYNPNRLTISNCEFDGTTKTSATCNDNHYWTVMFIANGDQVTLDRNYWHDLSGRAPKLGEDGLTTTIHASNNFFCSMKGHAFDAYSGTSALIEGNVFEDVNQPMTEQAAKIDTLFNAPDASSLASCSSSLGRPCVANSLSGSGKFASMKNTAGLNNLAKFKGSLVKPIQASNVKTTVTGGAGVGKI</sequence>
<dbReference type="InterPro" id="IPR012334">
    <property type="entry name" value="Pectin_lyas_fold"/>
</dbReference>
<keyword evidence="4" id="KW-0325">Glycoprotein</keyword>
<dbReference type="SUPFAM" id="SSF51126">
    <property type="entry name" value="Pectin lyase-like"/>
    <property type="match status" value="1"/>
</dbReference>
<dbReference type="EC" id="4.2.2.10" evidence="8"/>
<keyword evidence="3" id="KW-1015">Disulfide bond</keyword>
<evidence type="ECO:0000256" key="9">
    <source>
        <dbReference type="RuleBase" id="RU361173"/>
    </source>
</evidence>
<comment type="caution">
    <text evidence="12">The sequence shown here is derived from an EMBL/GenBank/DDBJ whole genome shotgun (WGS) entry which is preliminary data.</text>
</comment>
<evidence type="ECO:0000313" key="13">
    <source>
        <dbReference type="Proteomes" id="UP000295703"/>
    </source>
</evidence>
<comment type="similarity">
    <text evidence="1 9">Belongs to the polysaccharide lyase 1 family.</text>
</comment>
<feature type="signal peptide" evidence="10">
    <location>
        <begin position="1"/>
        <end position="18"/>
    </location>
</feature>